<evidence type="ECO:0000256" key="11">
    <source>
        <dbReference type="SAM" id="MobiDB-lite"/>
    </source>
</evidence>
<feature type="transmembrane region" description="Helical" evidence="12">
    <location>
        <begin position="71"/>
        <end position="91"/>
    </location>
</feature>
<feature type="compositionally biased region" description="Polar residues" evidence="11">
    <location>
        <begin position="169"/>
        <end position="184"/>
    </location>
</feature>
<dbReference type="Proteomes" id="UP001209878">
    <property type="component" value="Unassembled WGS sequence"/>
</dbReference>
<feature type="transmembrane region" description="Helical" evidence="12">
    <location>
        <begin position="393"/>
        <end position="413"/>
    </location>
</feature>
<protein>
    <recommendedName>
        <fullName evidence="15">Otopetrin</fullName>
    </recommendedName>
</protein>
<keyword evidence="14" id="KW-1185">Reference proteome</keyword>
<dbReference type="PANTHER" id="PTHR21522">
    <property type="entry name" value="PROTON CHANNEL OTOP"/>
    <property type="match status" value="1"/>
</dbReference>
<feature type="transmembrane region" description="Helical" evidence="12">
    <location>
        <begin position="341"/>
        <end position="361"/>
    </location>
</feature>
<evidence type="ECO:0000256" key="10">
    <source>
        <dbReference type="ARBA" id="ARBA00023303"/>
    </source>
</evidence>
<feature type="compositionally biased region" description="Basic and acidic residues" evidence="11">
    <location>
        <begin position="185"/>
        <end position="201"/>
    </location>
</feature>
<feature type="region of interest" description="Disordered" evidence="11">
    <location>
        <begin position="169"/>
        <end position="202"/>
    </location>
</feature>
<evidence type="ECO:0000256" key="7">
    <source>
        <dbReference type="ARBA" id="ARBA00022989"/>
    </source>
</evidence>
<keyword evidence="9 12" id="KW-0472">Membrane</keyword>
<evidence type="ECO:0000256" key="2">
    <source>
        <dbReference type="ARBA" id="ARBA00006513"/>
    </source>
</evidence>
<evidence type="ECO:0000256" key="6">
    <source>
        <dbReference type="ARBA" id="ARBA00022781"/>
    </source>
</evidence>
<feature type="transmembrane region" description="Helical" evidence="12">
    <location>
        <begin position="425"/>
        <end position="446"/>
    </location>
</feature>
<evidence type="ECO:0000313" key="13">
    <source>
        <dbReference type="EMBL" id="KAK2189968.1"/>
    </source>
</evidence>
<keyword evidence="6" id="KW-0375">Hydrogen ion transport</keyword>
<feature type="transmembrane region" description="Helical" evidence="12">
    <location>
        <begin position="276"/>
        <end position="298"/>
    </location>
</feature>
<feature type="transmembrane region" description="Helical" evidence="12">
    <location>
        <begin position="206"/>
        <end position="225"/>
    </location>
</feature>
<feature type="transmembrane region" description="Helical" evidence="12">
    <location>
        <begin position="579"/>
        <end position="607"/>
    </location>
</feature>
<gene>
    <name evidence="13" type="ORF">NP493_92g04014</name>
</gene>
<feature type="transmembrane region" description="Helical" evidence="12">
    <location>
        <begin position="103"/>
        <end position="127"/>
    </location>
</feature>
<comment type="caution">
    <text evidence="13">The sequence shown here is derived from an EMBL/GenBank/DDBJ whole genome shotgun (WGS) entry which is preliminary data.</text>
</comment>
<dbReference type="Pfam" id="PF03189">
    <property type="entry name" value="Otopetrin"/>
    <property type="match status" value="2"/>
</dbReference>
<reference evidence="13" key="1">
    <citation type="journal article" date="2023" name="Mol. Biol. Evol.">
        <title>Third-Generation Sequencing Reveals the Adaptive Role of the Epigenome in Three Deep-Sea Polychaetes.</title>
        <authorList>
            <person name="Perez M."/>
            <person name="Aroh O."/>
            <person name="Sun Y."/>
            <person name="Lan Y."/>
            <person name="Juniper S.K."/>
            <person name="Young C.R."/>
            <person name="Angers B."/>
            <person name="Qian P.Y."/>
        </authorList>
    </citation>
    <scope>NUCLEOTIDE SEQUENCE</scope>
    <source>
        <strain evidence="13">R07B-5</strain>
    </source>
</reference>
<organism evidence="13 14">
    <name type="scientific">Ridgeia piscesae</name>
    <name type="common">Tubeworm</name>
    <dbReference type="NCBI Taxonomy" id="27915"/>
    <lineage>
        <taxon>Eukaryota</taxon>
        <taxon>Metazoa</taxon>
        <taxon>Spiralia</taxon>
        <taxon>Lophotrochozoa</taxon>
        <taxon>Annelida</taxon>
        <taxon>Polychaeta</taxon>
        <taxon>Sedentaria</taxon>
        <taxon>Canalipalpata</taxon>
        <taxon>Sabellida</taxon>
        <taxon>Siboglinidae</taxon>
        <taxon>Ridgeia</taxon>
    </lineage>
</organism>
<evidence type="ECO:0000256" key="1">
    <source>
        <dbReference type="ARBA" id="ARBA00004651"/>
    </source>
</evidence>
<evidence type="ECO:0000256" key="8">
    <source>
        <dbReference type="ARBA" id="ARBA00023065"/>
    </source>
</evidence>
<evidence type="ECO:0008006" key="15">
    <source>
        <dbReference type="Google" id="ProtNLM"/>
    </source>
</evidence>
<evidence type="ECO:0000256" key="3">
    <source>
        <dbReference type="ARBA" id="ARBA00022448"/>
    </source>
</evidence>
<keyword evidence="3" id="KW-0813">Transport</keyword>
<dbReference type="EMBL" id="JAODUO010000092">
    <property type="protein sequence ID" value="KAK2189968.1"/>
    <property type="molecule type" value="Genomic_DNA"/>
</dbReference>
<evidence type="ECO:0000256" key="12">
    <source>
        <dbReference type="SAM" id="Phobius"/>
    </source>
</evidence>
<comment type="similarity">
    <text evidence="2">Belongs to the otopetrin family.</text>
</comment>
<feature type="compositionally biased region" description="Polar residues" evidence="11">
    <location>
        <begin position="663"/>
        <end position="682"/>
    </location>
</feature>
<evidence type="ECO:0000313" key="14">
    <source>
        <dbReference type="Proteomes" id="UP001209878"/>
    </source>
</evidence>
<evidence type="ECO:0000256" key="4">
    <source>
        <dbReference type="ARBA" id="ARBA00022475"/>
    </source>
</evidence>
<comment type="subcellular location">
    <subcellularLocation>
        <location evidence="1">Cell membrane</location>
        <topology evidence="1">Multi-pass membrane protein</topology>
    </subcellularLocation>
</comment>
<sequence length="707" mass="78757">MATDTSSMASDRSVTTMDTVQVRCGDIPEGLASGTEALQSWRNVEDLTSANPADTPTNQKKRKYLPLVDDGRAIGTFYAIILALLGVAFPVKEALQNSWLSSAVVGIYLVYLYVVSLVGIVCLEVYLNRLHARERTGQQTTDAGVDSNPEHKLGFSNLGFKTDFSLSPNGRTNTLSHQASYTSESDLRIRESDQGDEEHSPHRTSIYTRIGAVIFGLGFLVYDGLLLKQIHDKQLLVTRDGISSYFWVHYIHIVFHLAQTYFIFKHPQVRVETLRPLAKIGFMHVIATNWCVWVRAVVRETFEAILVDRQGTIYHQLATATCQEVGCYLTSDNNLYSATPYLFPFVVQYSLVALIALYSMYSDLDWRPQLSRVMTASRAPWTEINFHRTHRGIFSGMLILSGSCVSIILFFSYLNDEDNDLPRRLYYTTGIVMLCLLGSAITTAWSKIRVLGFRRPEHFPLNVLILIVALIATLLFNLFRLMAVADQLYTGSAPRRSTALLLLFDCLLSMIQPVVQCGFIVDGLCRYTATNAELNSKPGRGCMTFLLCGNVALWIFRTVQMKEINTEGAVGTGVYGTSAWQLIVHVLLPLLVYFHFHSAVCLASIWYSAYQLPRRNSVAVTSVLRQHSTVAQPSIARTSFTEDEDIMFSRSPSDRPHSPVDSGLSQPGSDPPTTVYSGSSLSRRNKRLSGGSGIYDADVEGMPVSDV</sequence>
<feature type="transmembrane region" description="Helical" evidence="12">
    <location>
        <begin position="245"/>
        <end position="264"/>
    </location>
</feature>
<evidence type="ECO:0000256" key="5">
    <source>
        <dbReference type="ARBA" id="ARBA00022692"/>
    </source>
</evidence>
<keyword evidence="10" id="KW-0407">Ion channel</keyword>
<dbReference type="PANTHER" id="PTHR21522:SF32">
    <property type="entry name" value="OTOPETRIN-2"/>
    <property type="match status" value="1"/>
</dbReference>
<dbReference type="InterPro" id="IPR004878">
    <property type="entry name" value="Otopetrin"/>
</dbReference>
<keyword evidence="4" id="KW-1003">Cell membrane</keyword>
<accession>A0AAD9UHQ3</accession>
<dbReference type="AlphaFoldDB" id="A0AAD9UHQ3"/>
<keyword evidence="5 12" id="KW-0812">Transmembrane</keyword>
<dbReference type="GO" id="GO:0005886">
    <property type="term" value="C:plasma membrane"/>
    <property type="evidence" value="ECO:0007669"/>
    <property type="project" value="UniProtKB-SubCell"/>
</dbReference>
<feature type="region of interest" description="Disordered" evidence="11">
    <location>
        <begin position="646"/>
        <end position="707"/>
    </location>
</feature>
<feature type="transmembrane region" description="Helical" evidence="12">
    <location>
        <begin position="458"/>
        <end position="479"/>
    </location>
</feature>
<name>A0AAD9UHQ3_RIDPI</name>
<keyword evidence="8" id="KW-0406">Ion transport</keyword>
<dbReference type="GO" id="GO:0015252">
    <property type="term" value="F:proton channel activity"/>
    <property type="evidence" value="ECO:0007669"/>
    <property type="project" value="InterPro"/>
</dbReference>
<keyword evidence="7 12" id="KW-1133">Transmembrane helix</keyword>
<proteinExistence type="inferred from homology"/>
<evidence type="ECO:0000256" key="9">
    <source>
        <dbReference type="ARBA" id="ARBA00023136"/>
    </source>
</evidence>